<keyword evidence="4 6" id="KW-0560">Oxidoreductase</keyword>
<dbReference type="PANTHER" id="PTHR43595">
    <property type="entry name" value="37S RIBOSOMAL PROTEIN S26, MITOCHONDRIAL"/>
    <property type="match status" value="1"/>
</dbReference>
<feature type="binding site" evidence="5">
    <location>
        <position position="168"/>
    </location>
    <ligand>
        <name>Mn(2+)</name>
        <dbReference type="ChEBI" id="CHEBI:29035"/>
    </ligand>
</feature>
<evidence type="ECO:0000256" key="6">
    <source>
        <dbReference type="RuleBase" id="RU000414"/>
    </source>
</evidence>
<evidence type="ECO:0000256" key="5">
    <source>
        <dbReference type="PIRSR" id="PIRSR000349-1"/>
    </source>
</evidence>
<dbReference type="PANTHER" id="PTHR43595:SF2">
    <property type="entry name" value="SMALL RIBOSOMAL SUBUNIT PROTEIN MS42"/>
    <property type="match status" value="1"/>
</dbReference>
<dbReference type="FunFam" id="1.10.287.990:FF:000001">
    <property type="entry name" value="Superoxide dismutase"/>
    <property type="match status" value="1"/>
</dbReference>
<feature type="binding site" evidence="5">
    <location>
        <position position="83"/>
    </location>
    <ligand>
        <name>Mn(2+)</name>
        <dbReference type="ChEBI" id="CHEBI:29035"/>
    </ligand>
</feature>
<evidence type="ECO:0000313" key="10">
    <source>
        <dbReference type="Proteomes" id="UP000176854"/>
    </source>
</evidence>
<evidence type="ECO:0000313" key="9">
    <source>
        <dbReference type="EMBL" id="OGG09565.1"/>
    </source>
</evidence>
<dbReference type="SUPFAM" id="SSF54719">
    <property type="entry name" value="Fe,Mn superoxide dismutase (SOD), C-terminal domain"/>
    <property type="match status" value="1"/>
</dbReference>
<dbReference type="Pfam" id="PF02777">
    <property type="entry name" value="Sod_Fe_C"/>
    <property type="match status" value="1"/>
</dbReference>
<dbReference type="Gene3D" id="1.10.287.990">
    <property type="entry name" value="Fe,Mn superoxide dismutase (SOD) domain"/>
    <property type="match status" value="1"/>
</dbReference>
<evidence type="ECO:0000259" key="7">
    <source>
        <dbReference type="Pfam" id="PF00081"/>
    </source>
</evidence>
<dbReference type="GO" id="GO:0046872">
    <property type="term" value="F:metal ion binding"/>
    <property type="evidence" value="ECO:0007669"/>
    <property type="project" value="UniProtKB-KW"/>
</dbReference>
<evidence type="ECO:0000259" key="8">
    <source>
        <dbReference type="Pfam" id="PF02777"/>
    </source>
</evidence>
<reference evidence="9 10" key="1">
    <citation type="journal article" date="2016" name="Nat. Commun.">
        <title>Thousands of microbial genomes shed light on interconnected biogeochemical processes in an aquifer system.</title>
        <authorList>
            <person name="Anantharaman K."/>
            <person name="Brown C.T."/>
            <person name="Hug L.A."/>
            <person name="Sharon I."/>
            <person name="Castelle C.J."/>
            <person name="Probst A.J."/>
            <person name="Thomas B.C."/>
            <person name="Singh A."/>
            <person name="Wilkins M.J."/>
            <person name="Karaoz U."/>
            <person name="Brodie E.L."/>
            <person name="Williams K.H."/>
            <person name="Hubbard S.S."/>
            <person name="Banfield J.F."/>
        </authorList>
    </citation>
    <scope>NUCLEOTIDE SEQUENCE [LARGE SCALE GENOMIC DNA]</scope>
</reference>
<evidence type="ECO:0000256" key="1">
    <source>
        <dbReference type="ARBA" id="ARBA00008714"/>
    </source>
</evidence>
<dbReference type="InterPro" id="IPR019833">
    <property type="entry name" value="Mn/Fe_SOD_BS"/>
</dbReference>
<keyword evidence="3 5" id="KW-0479">Metal-binding</keyword>
<proteinExistence type="inferred from homology"/>
<comment type="similarity">
    <text evidence="1 6">Belongs to the iron/manganese superoxide dismutase family.</text>
</comment>
<accession>A0A1F5ZB30</accession>
<comment type="function">
    <text evidence="6">Destroys radicals which are normally produced within the cells and which are toxic to biological systems.</text>
</comment>
<evidence type="ECO:0000256" key="4">
    <source>
        <dbReference type="ARBA" id="ARBA00023002"/>
    </source>
</evidence>
<protein>
    <recommendedName>
        <fullName evidence="2 6">Superoxide dismutase</fullName>
        <ecNumber evidence="2 6">1.15.1.1</ecNumber>
    </recommendedName>
</protein>
<feature type="binding site" evidence="5">
    <location>
        <position position="164"/>
    </location>
    <ligand>
        <name>Mn(2+)</name>
        <dbReference type="ChEBI" id="CHEBI:29035"/>
    </ligand>
</feature>
<dbReference type="Gene3D" id="3.55.40.20">
    <property type="entry name" value="Iron/manganese superoxide dismutase, C-terminal domain"/>
    <property type="match status" value="1"/>
</dbReference>
<dbReference type="InterPro" id="IPR019832">
    <property type="entry name" value="Mn/Fe_SOD_C"/>
</dbReference>
<feature type="binding site" evidence="5">
    <location>
        <position position="26"/>
    </location>
    <ligand>
        <name>Mn(2+)</name>
        <dbReference type="ChEBI" id="CHEBI:29035"/>
    </ligand>
</feature>
<name>A0A1F5ZB30_9BACT</name>
<dbReference type="InterPro" id="IPR036314">
    <property type="entry name" value="SOD_C_sf"/>
</dbReference>
<dbReference type="STRING" id="1798373.A2154_01400"/>
<dbReference type="Proteomes" id="UP000176854">
    <property type="component" value="Unassembled WGS sequence"/>
</dbReference>
<evidence type="ECO:0000256" key="3">
    <source>
        <dbReference type="ARBA" id="ARBA00022723"/>
    </source>
</evidence>
<dbReference type="InterPro" id="IPR019831">
    <property type="entry name" value="Mn/Fe_SOD_N"/>
</dbReference>
<dbReference type="AlphaFoldDB" id="A0A1F5ZB30"/>
<feature type="domain" description="Manganese/iron superoxide dismutase N-terminal" evidence="7">
    <location>
        <begin position="3"/>
        <end position="90"/>
    </location>
</feature>
<dbReference type="PIRSF" id="PIRSF000349">
    <property type="entry name" value="SODismutase"/>
    <property type="match status" value="1"/>
</dbReference>
<dbReference type="EMBL" id="MFJC01000019">
    <property type="protein sequence ID" value="OGG09565.1"/>
    <property type="molecule type" value="Genomic_DNA"/>
</dbReference>
<sequence length="193" mass="22365">MITLPKLPYSYDALEPYIDAKTMEIHHTKHHQTYIDKLNEVLAKHSKLQARPIEELLMNLDSLSLPVADKTALRNHGGGYVNHAFFWTILGKSKKPDTTLTSRITSQFQTVDNFKEQFSKAAIAQFGSGWAWLAENQDKKLAVYSTPNQDSPLLNGHRPLIGLDVWEHAYYLRYQNRRAEYIENWWKVLKILP</sequence>
<dbReference type="PRINTS" id="PR01703">
    <property type="entry name" value="MNSODISMTASE"/>
</dbReference>
<dbReference type="EC" id="1.15.1.1" evidence="2 6"/>
<dbReference type="PROSITE" id="PS00088">
    <property type="entry name" value="SOD_MN"/>
    <property type="match status" value="1"/>
</dbReference>
<organism evidence="9 10">
    <name type="scientific">Candidatus Gottesmanbacteria bacterium RBG_16_43_7</name>
    <dbReference type="NCBI Taxonomy" id="1798373"/>
    <lineage>
        <taxon>Bacteria</taxon>
        <taxon>Candidatus Gottesmaniibacteriota</taxon>
    </lineage>
</organism>
<dbReference type="Pfam" id="PF00081">
    <property type="entry name" value="Sod_Fe_N"/>
    <property type="match status" value="1"/>
</dbReference>
<comment type="catalytic activity">
    <reaction evidence="6">
        <text>2 superoxide + 2 H(+) = H2O2 + O2</text>
        <dbReference type="Rhea" id="RHEA:20696"/>
        <dbReference type="ChEBI" id="CHEBI:15378"/>
        <dbReference type="ChEBI" id="CHEBI:15379"/>
        <dbReference type="ChEBI" id="CHEBI:16240"/>
        <dbReference type="ChEBI" id="CHEBI:18421"/>
        <dbReference type="EC" id="1.15.1.1"/>
    </reaction>
</comment>
<dbReference type="SUPFAM" id="SSF46609">
    <property type="entry name" value="Fe,Mn superoxide dismutase (SOD), N-terminal domain"/>
    <property type="match status" value="1"/>
</dbReference>
<dbReference type="InterPro" id="IPR001189">
    <property type="entry name" value="Mn/Fe_SOD"/>
</dbReference>
<gene>
    <name evidence="9" type="ORF">A2154_01400</name>
</gene>
<dbReference type="InterPro" id="IPR036324">
    <property type="entry name" value="Mn/Fe_SOD_N_sf"/>
</dbReference>
<dbReference type="GO" id="GO:0005737">
    <property type="term" value="C:cytoplasm"/>
    <property type="evidence" value="ECO:0007669"/>
    <property type="project" value="TreeGrafter"/>
</dbReference>
<comment type="caution">
    <text evidence="9">The sequence shown here is derived from an EMBL/GenBank/DDBJ whole genome shotgun (WGS) entry which is preliminary data.</text>
</comment>
<dbReference type="GO" id="GO:0004784">
    <property type="term" value="F:superoxide dismutase activity"/>
    <property type="evidence" value="ECO:0007669"/>
    <property type="project" value="UniProtKB-EC"/>
</dbReference>
<evidence type="ECO:0000256" key="2">
    <source>
        <dbReference type="ARBA" id="ARBA00012682"/>
    </source>
</evidence>
<feature type="domain" description="Manganese/iron superoxide dismutase C-terminal" evidence="8">
    <location>
        <begin position="97"/>
        <end position="189"/>
    </location>
</feature>